<accession>A0A5J5D805</accession>
<protein>
    <submittedName>
        <fullName evidence="2">Uncharacterized protein</fullName>
    </submittedName>
</protein>
<gene>
    <name evidence="2" type="ORF">FQN60_001801</name>
</gene>
<dbReference type="AlphaFoldDB" id="A0A5J5D805"/>
<evidence type="ECO:0000256" key="1">
    <source>
        <dbReference type="SAM" id="MobiDB-lite"/>
    </source>
</evidence>
<evidence type="ECO:0000313" key="3">
    <source>
        <dbReference type="Proteomes" id="UP000327493"/>
    </source>
</evidence>
<evidence type="ECO:0000313" key="2">
    <source>
        <dbReference type="EMBL" id="KAA8590858.1"/>
    </source>
</evidence>
<dbReference type="Proteomes" id="UP000327493">
    <property type="component" value="Chromosome 7"/>
</dbReference>
<dbReference type="EMBL" id="VOFY01000007">
    <property type="protein sequence ID" value="KAA8590858.1"/>
    <property type="molecule type" value="Genomic_DNA"/>
</dbReference>
<name>A0A5J5D805_9PERO</name>
<proteinExistence type="predicted"/>
<organism evidence="2 3">
    <name type="scientific">Etheostoma spectabile</name>
    <name type="common">orangethroat darter</name>
    <dbReference type="NCBI Taxonomy" id="54343"/>
    <lineage>
        <taxon>Eukaryota</taxon>
        <taxon>Metazoa</taxon>
        <taxon>Chordata</taxon>
        <taxon>Craniata</taxon>
        <taxon>Vertebrata</taxon>
        <taxon>Euteleostomi</taxon>
        <taxon>Actinopterygii</taxon>
        <taxon>Neopterygii</taxon>
        <taxon>Teleostei</taxon>
        <taxon>Neoteleostei</taxon>
        <taxon>Acanthomorphata</taxon>
        <taxon>Eupercaria</taxon>
        <taxon>Perciformes</taxon>
        <taxon>Percoidei</taxon>
        <taxon>Percidae</taxon>
        <taxon>Etheostomatinae</taxon>
        <taxon>Etheostoma</taxon>
    </lineage>
</organism>
<feature type="region of interest" description="Disordered" evidence="1">
    <location>
        <begin position="152"/>
        <end position="186"/>
    </location>
</feature>
<dbReference type="PROSITE" id="PS51257">
    <property type="entry name" value="PROKAR_LIPOPROTEIN"/>
    <property type="match status" value="1"/>
</dbReference>
<sequence>MDRGEEEVNDNQPLAQRRFDLPSSSTSSIISCSSSGVGFWPNILITFPSSLVLMQPSSASCTKMSKAALNSAKPHSSSAACPGYVLAQRKEVLSSSEQDTGPILGGFYSWSLSLSGPSPGGAASPLIVPTHVHQCVFVAGVEEEVRGQDEIDAGYSQQTMKGGQKRRADLWSQSRGRRKKRTQEPQ</sequence>
<keyword evidence="3" id="KW-1185">Reference proteome</keyword>
<comment type="caution">
    <text evidence="2">The sequence shown here is derived from an EMBL/GenBank/DDBJ whole genome shotgun (WGS) entry which is preliminary data.</text>
</comment>
<feature type="compositionally biased region" description="Basic residues" evidence="1">
    <location>
        <begin position="175"/>
        <end position="186"/>
    </location>
</feature>
<reference evidence="2 3" key="1">
    <citation type="submission" date="2019-08" db="EMBL/GenBank/DDBJ databases">
        <title>A chromosome-level genome assembly, high-density linkage maps, and genome scans reveal the genomic architecture of hybrid incompatibilities underlying speciation via character displacement in darters (Percidae: Etheostominae).</title>
        <authorList>
            <person name="Moran R.L."/>
            <person name="Catchen J.M."/>
            <person name="Fuller R.C."/>
        </authorList>
    </citation>
    <scope>NUCLEOTIDE SEQUENCE [LARGE SCALE GENOMIC DNA]</scope>
    <source>
        <strain evidence="2">EspeVRDwgs_2016</strain>
        <tissue evidence="2">Muscle</tissue>
    </source>
</reference>